<gene>
    <name evidence="15" type="ORF">POM88_044172</name>
</gene>
<feature type="compositionally biased region" description="Polar residues" evidence="12">
    <location>
        <begin position="1"/>
        <end position="10"/>
    </location>
</feature>
<comment type="catalytic activity">
    <reaction evidence="1">
        <text>S-ubiquitinyl-[E2 ubiquitin-conjugating enzyme]-L-cysteine + [acceptor protein]-L-lysine = [E2 ubiquitin-conjugating enzyme]-L-cysteine + N(6)-ubiquitinyl-[acceptor protein]-L-lysine.</text>
        <dbReference type="EC" id="2.3.2.27"/>
    </reaction>
</comment>
<keyword evidence="16" id="KW-1185">Reference proteome</keyword>
<dbReference type="AlphaFoldDB" id="A0AAD8H4P3"/>
<accession>A0AAD8H4P3</accession>
<feature type="compositionally biased region" description="Basic and acidic residues" evidence="12">
    <location>
        <begin position="11"/>
        <end position="21"/>
    </location>
</feature>
<feature type="transmembrane region" description="Helical" evidence="13">
    <location>
        <begin position="84"/>
        <end position="103"/>
    </location>
</feature>
<dbReference type="InterPro" id="IPR013083">
    <property type="entry name" value="Znf_RING/FYVE/PHD"/>
</dbReference>
<evidence type="ECO:0000259" key="14">
    <source>
        <dbReference type="Pfam" id="PF13639"/>
    </source>
</evidence>
<evidence type="ECO:0000256" key="11">
    <source>
        <dbReference type="ARBA" id="ARBA00023136"/>
    </source>
</evidence>
<evidence type="ECO:0000256" key="13">
    <source>
        <dbReference type="SAM" id="Phobius"/>
    </source>
</evidence>
<evidence type="ECO:0000313" key="15">
    <source>
        <dbReference type="EMBL" id="KAK1359698.1"/>
    </source>
</evidence>
<dbReference type="SUPFAM" id="SSF57850">
    <property type="entry name" value="RING/U-box"/>
    <property type="match status" value="1"/>
</dbReference>
<keyword evidence="4" id="KW-0808">Transferase</keyword>
<feature type="domain" description="RING-type" evidence="14">
    <location>
        <begin position="190"/>
        <end position="225"/>
    </location>
</feature>
<comment type="caution">
    <text evidence="15">The sequence shown here is derived from an EMBL/GenBank/DDBJ whole genome shotgun (WGS) entry which is preliminary data.</text>
</comment>
<protein>
    <recommendedName>
        <fullName evidence="3">RING-type E3 ubiquitin transferase</fullName>
        <ecNumber evidence="3">2.3.2.27</ecNumber>
    </recommendedName>
</protein>
<feature type="transmembrane region" description="Helical" evidence="13">
    <location>
        <begin position="56"/>
        <end position="72"/>
    </location>
</feature>
<comment type="subcellular location">
    <subcellularLocation>
        <location evidence="2">Membrane</location>
        <topology evidence="2">Multi-pass membrane protein</topology>
    </subcellularLocation>
</comment>
<keyword evidence="10 13" id="KW-1133">Transmembrane helix</keyword>
<reference evidence="15" key="1">
    <citation type="submission" date="2023-02" db="EMBL/GenBank/DDBJ databases">
        <title>Genome of toxic invasive species Heracleum sosnowskyi carries increased number of genes despite the absence of recent whole-genome duplications.</title>
        <authorList>
            <person name="Schelkunov M."/>
            <person name="Shtratnikova V."/>
            <person name="Makarenko M."/>
            <person name="Klepikova A."/>
            <person name="Omelchenko D."/>
            <person name="Novikova G."/>
            <person name="Obukhova E."/>
            <person name="Bogdanov V."/>
            <person name="Penin A."/>
            <person name="Logacheva M."/>
        </authorList>
    </citation>
    <scope>NUCLEOTIDE SEQUENCE</scope>
    <source>
        <strain evidence="15">Hsosn_3</strain>
        <tissue evidence="15">Leaf</tissue>
    </source>
</reference>
<proteinExistence type="predicted"/>
<reference evidence="15" key="2">
    <citation type="submission" date="2023-05" db="EMBL/GenBank/DDBJ databases">
        <authorList>
            <person name="Schelkunov M.I."/>
        </authorList>
    </citation>
    <scope>NUCLEOTIDE SEQUENCE</scope>
    <source>
        <strain evidence="15">Hsosn_3</strain>
        <tissue evidence="15">Leaf</tissue>
    </source>
</reference>
<name>A0AAD8H4P3_9APIA</name>
<evidence type="ECO:0000256" key="7">
    <source>
        <dbReference type="ARBA" id="ARBA00022771"/>
    </source>
</evidence>
<evidence type="ECO:0000256" key="10">
    <source>
        <dbReference type="ARBA" id="ARBA00022989"/>
    </source>
</evidence>
<evidence type="ECO:0000256" key="8">
    <source>
        <dbReference type="ARBA" id="ARBA00022786"/>
    </source>
</evidence>
<dbReference type="PANTHER" id="PTHR45977">
    <property type="entry name" value="TARGET OF ERK KINASE MPK-1"/>
    <property type="match status" value="1"/>
</dbReference>
<dbReference type="GO" id="GO:0016567">
    <property type="term" value="P:protein ubiquitination"/>
    <property type="evidence" value="ECO:0007669"/>
    <property type="project" value="TreeGrafter"/>
</dbReference>
<evidence type="ECO:0000256" key="9">
    <source>
        <dbReference type="ARBA" id="ARBA00022833"/>
    </source>
</evidence>
<evidence type="ECO:0000256" key="12">
    <source>
        <dbReference type="SAM" id="MobiDB-lite"/>
    </source>
</evidence>
<dbReference type="Pfam" id="PF13639">
    <property type="entry name" value="zf-RING_2"/>
    <property type="match status" value="1"/>
</dbReference>
<dbReference type="EMBL" id="JAUIZM010000010">
    <property type="protein sequence ID" value="KAK1359698.1"/>
    <property type="molecule type" value="Genomic_DNA"/>
</dbReference>
<evidence type="ECO:0000256" key="5">
    <source>
        <dbReference type="ARBA" id="ARBA00022692"/>
    </source>
</evidence>
<evidence type="ECO:0000256" key="4">
    <source>
        <dbReference type="ARBA" id="ARBA00022679"/>
    </source>
</evidence>
<evidence type="ECO:0000256" key="6">
    <source>
        <dbReference type="ARBA" id="ARBA00022723"/>
    </source>
</evidence>
<dbReference type="GO" id="GO:0008270">
    <property type="term" value="F:zinc ion binding"/>
    <property type="evidence" value="ECO:0007669"/>
    <property type="project" value="UniProtKB-KW"/>
</dbReference>
<evidence type="ECO:0000256" key="3">
    <source>
        <dbReference type="ARBA" id="ARBA00012483"/>
    </source>
</evidence>
<evidence type="ECO:0000256" key="2">
    <source>
        <dbReference type="ARBA" id="ARBA00004141"/>
    </source>
</evidence>
<dbReference type="GO" id="GO:0061630">
    <property type="term" value="F:ubiquitin protein ligase activity"/>
    <property type="evidence" value="ECO:0007669"/>
    <property type="project" value="UniProtKB-EC"/>
</dbReference>
<dbReference type="Gene3D" id="3.30.40.10">
    <property type="entry name" value="Zinc/RING finger domain, C3HC4 (zinc finger)"/>
    <property type="match status" value="1"/>
</dbReference>
<dbReference type="GO" id="GO:0006511">
    <property type="term" value="P:ubiquitin-dependent protein catabolic process"/>
    <property type="evidence" value="ECO:0007669"/>
    <property type="project" value="TreeGrafter"/>
</dbReference>
<dbReference type="GO" id="GO:0000325">
    <property type="term" value="C:plant-type vacuole"/>
    <property type="evidence" value="ECO:0007669"/>
    <property type="project" value="TreeGrafter"/>
</dbReference>
<dbReference type="PANTHER" id="PTHR45977:SF28">
    <property type="entry name" value="OS02G0674700 PROTEIN"/>
    <property type="match status" value="1"/>
</dbReference>
<dbReference type="InterPro" id="IPR001841">
    <property type="entry name" value="Znf_RING"/>
</dbReference>
<keyword evidence="5 13" id="KW-0812">Transmembrane</keyword>
<organism evidence="15 16">
    <name type="scientific">Heracleum sosnowskyi</name>
    <dbReference type="NCBI Taxonomy" id="360622"/>
    <lineage>
        <taxon>Eukaryota</taxon>
        <taxon>Viridiplantae</taxon>
        <taxon>Streptophyta</taxon>
        <taxon>Embryophyta</taxon>
        <taxon>Tracheophyta</taxon>
        <taxon>Spermatophyta</taxon>
        <taxon>Magnoliopsida</taxon>
        <taxon>eudicotyledons</taxon>
        <taxon>Gunneridae</taxon>
        <taxon>Pentapetalae</taxon>
        <taxon>asterids</taxon>
        <taxon>campanulids</taxon>
        <taxon>Apiales</taxon>
        <taxon>Apiaceae</taxon>
        <taxon>Apioideae</taxon>
        <taxon>apioid superclade</taxon>
        <taxon>Tordylieae</taxon>
        <taxon>Tordyliinae</taxon>
        <taxon>Heracleum</taxon>
    </lineage>
</organism>
<sequence>MVSNGDQTSEAVRDENSGSERDGEEVVLNVDPEEFLQDHQDQITSSVAKCLDSADAVLPFFWWIIGFFWIYVVGQNLSHDSAQLYWLCVTFLVFDAFIVVIYIFVECVVGLAICVCLPCMLSILYSMTDQEEEIEDCIQSLPKYKFQRTGVFYEKQIGDSQNEEIQESPREKMIECNTNKPTEHVLSLEDAVNGNVLRRLPCHHHFHSACIGRWLYLHATCLLCKANVLNYVNYIGGDQV</sequence>
<keyword evidence="7" id="KW-0863">Zinc-finger</keyword>
<dbReference type="GO" id="GO:0016020">
    <property type="term" value="C:membrane"/>
    <property type="evidence" value="ECO:0007669"/>
    <property type="project" value="UniProtKB-SubCell"/>
</dbReference>
<dbReference type="Proteomes" id="UP001237642">
    <property type="component" value="Unassembled WGS sequence"/>
</dbReference>
<evidence type="ECO:0000256" key="1">
    <source>
        <dbReference type="ARBA" id="ARBA00000900"/>
    </source>
</evidence>
<keyword evidence="11 13" id="KW-0472">Membrane</keyword>
<keyword evidence="9" id="KW-0862">Zinc</keyword>
<evidence type="ECO:0000313" key="16">
    <source>
        <dbReference type="Proteomes" id="UP001237642"/>
    </source>
</evidence>
<dbReference type="EC" id="2.3.2.27" evidence="3"/>
<keyword evidence="8" id="KW-0833">Ubl conjugation pathway</keyword>
<keyword evidence="6" id="KW-0479">Metal-binding</keyword>
<feature type="region of interest" description="Disordered" evidence="12">
    <location>
        <begin position="1"/>
        <end position="24"/>
    </location>
</feature>